<organism evidence="2 3">
    <name type="scientific">Paenibacillus psychroresistens</name>
    <dbReference type="NCBI Taxonomy" id="1778678"/>
    <lineage>
        <taxon>Bacteria</taxon>
        <taxon>Bacillati</taxon>
        <taxon>Bacillota</taxon>
        <taxon>Bacilli</taxon>
        <taxon>Bacillales</taxon>
        <taxon>Paenibacillaceae</taxon>
        <taxon>Paenibacillus</taxon>
    </lineage>
</organism>
<dbReference type="RefSeq" id="WP_155703021.1">
    <property type="nucleotide sequence ID" value="NZ_CP034235.1"/>
</dbReference>
<sequence length="190" mass="21797">MEVLKDIVTGVVVPIVAIIIGAWVTRKVSRDESARNDVLQRIKILHLAKQELELNLEYIGKDGVYRSRKLAVGDLLINSHVFTVSKHKNLLEYTLEVIRQHEMLEISLQTHLQMYSNLAAEQFNPTFLKTLGYGLEKMLKLEPTLERNTKIINESMQKTLRESSIGLKPAYEQMLQEVNILLLDKSNIET</sequence>
<dbReference type="AlphaFoldDB" id="A0A6B8RQE6"/>
<accession>A0A6B8RQE6</accession>
<feature type="transmembrane region" description="Helical" evidence="1">
    <location>
        <begin position="6"/>
        <end position="25"/>
    </location>
</feature>
<keyword evidence="1" id="KW-1133">Transmembrane helix</keyword>
<evidence type="ECO:0000256" key="1">
    <source>
        <dbReference type="SAM" id="Phobius"/>
    </source>
</evidence>
<reference evidence="3" key="1">
    <citation type="submission" date="2018-11" db="EMBL/GenBank/DDBJ databases">
        <title>Complete genome sequence of Paenibacillus sp. ML311-T8.</title>
        <authorList>
            <person name="Nam Y.-D."/>
            <person name="Kang J."/>
            <person name="Chung W.-H."/>
            <person name="Park Y.S."/>
        </authorList>
    </citation>
    <scope>NUCLEOTIDE SEQUENCE [LARGE SCALE GENOMIC DNA]</scope>
    <source>
        <strain evidence="3">ML311-T8</strain>
    </source>
</reference>
<evidence type="ECO:0000313" key="3">
    <source>
        <dbReference type="Proteomes" id="UP000426246"/>
    </source>
</evidence>
<gene>
    <name evidence="2" type="ORF">EHS13_25050</name>
</gene>
<keyword evidence="1" id="KW-0472">Membrane</keyword>
<keyword evidence="3" id="KW-1185">Reference proteome</keyword>
<dbReference type="OrthoDB" id="10015508at2"/>
<name>A0A6B8RQE6_9BACL</name>
<evidence type="ECO:0000313" key="2">
    <source>
        <dbReference type="EMBL" id="QGQ97922.1"/>
    </source>
</evidence>
<keyword evidence="1" id="KW-0812">Transmembrane</keyword>
<dbReference type="Proteomes" id="UP000426246">
    <property type="component" value="Chromosome"/>
</dbReference>
<protein>
    <submittedName>
        <fullName evidence="2">Uncharacterized protein</fullName>
    </submittedName>
</protein>
<dbReference type="EMBL" id="CP034235">
    <property type="protein sequence ID" value="QGQ97922.1"/>
    <property type="molecule type" value="Genomic_DNA"/>
</dbReference>
<dbReference type="KEGG" id="ppsc:EHS13_25050"/>
<proteinExistence type="predicted"/>